<dbReference type="PROSITE" id="PS50110">
    <property type="entry name" value="RESPONSE_REGULATORY"/>
    <property type="match status" value="1"/>
</dbReference>
<keyword evidence="8" id="KW-0418">Kinase</keyword>
<evidence type="ECO:0000256" key="4">
    <source>
        <dbReference type="PROSITE-ProRule" id="PRU00169"/>
    </source>
</evidence>
<dbReference type="AlphaFoldDB" id="A0A917AC62"/>
<dbReference type="GO" id="GO:0000155">
    <property type="term" value="F:phosphorelay sensor kinase activity"/>
    <property type="evidence" value="ECO:0007669"/>
    <property type="project" value="InterPro"/>
</dbReference>
<dbReference type="Proteomes" id="UP000606730">
    <property type="component" value="Unassembled WGS sequence"/>
</dbReference>
<dbReference type="Gene3D" id="3.30.450.20">
    <property type="entry name" value="PAS domain"/>
    <property type="match status" value="1"/>
</dbReference>
<keyword evidence="5" id="KW-1133">Transmembrane helix</keyword>
<dbReference type="PRINTS" id="PR00344">
    <property type="entry name" value="BCTRLSENSOR"/>
</dbReference>
<comment type="caution">
    <text evidence="8">The sequence shown here is derived from an EMBL/GenBank/DDBJ whole genome shotgun (WGS) entry which is preliminary data.</text>
</comment>
<dbReference type="InterPro" id="IPR001789">
    <property type="entry name" value="Sig_transdc_resp-reg_receiver"/>
</dbReference>
<sequence>MRPSRTKLREISGSIFREPVLSLGVLLSASATAAFAAFEYFDRGLDSHTIGLVAAAFSCLALMALRCKFRRFRVDVDRISDALLTFDPSPCIVASYSGQVIYANPAARDQFKIAEVDHLSHSLGLYFANVDKVFNEMTDAAIARGIAEVEAAVASAERMMVRALRMNGSCLLWRFDKLPTDQELGAIWELPMLRADDDGVIRYLNRPARTLLRGQPIRVDEIADRGLEPGLQELKIRNARKFVTVIKRPAERGGAHYLLAPIDRPEPMKETADSLIDGLPVAILKIELGGRIDVVNQVGRDLLGLTPGEHFFQDHVEGLGRPVKEWVNEVIETDHGASSEVLRVRREDREVFVQVSLRRSLFPEDQSAIAVLHDATEMKQLEAQFNQSQKMQAIGELAGGVAHDFNNLLTAISGHCDLLLLRRDEGHPDYGDLMQIHQNANRAAALVEQLLAFSRKQNLRPQKVGLRDALQDLGHLLDRLVGATVKLTVHHDSADASIWVDRRQFEQVIMNLVVNARDAMPNGGEIQISTSVRKLVRDLHRNRAKVPAGDYVVISVEDQGEGIPAEQIDKIFDPFFTTKPQGKGTGLGLSMAYGIVKQSGGFIFVDSNTGEGTRFYLYFPVRRGSADCRPNSLPQQVANRADEIDIGLTESFQRVEETRLNAKAAPEERRQILSSTEAGGQGAGIVLLVEDEASVRAFAARALSMRGFTVLEAESAEQALDVLAVTTVPIDLFVTDVVMPGDDGPTWVRKARETYPDTRVVFMSGYTEEAFTENKGDLPNSVFIQKPFSLADFTKTVKQQVEISKAD</sequence>
<name>A0A917AC62_9RHOB</name>
<evidence type="ECO:0000313" key="8">
    <source>
        <dbReference type="EMBL" id="GGE41921.1"/>
    </source>
</evidence>
<keyword evidence="9" id="KW-1185">Reference proteome</keyword>
<dbReference type="InterPro" id="IPR005467">
    <property type="entry name" value="His_kinase_dom"/>
</dbReference>
<gene>
    <name evidence="8" type="ORF">GCM10011517_06930</name>
</gene>
<dbReference type="Pfam" id="PF00072">
    <property type="entry name" value="Response_reg"/>
    <property type="match status" value="1"/>
</dbReference>
<dbReference type="PANTHER" id="PTHR43065:SF42">
    <property type="entry name" value="TWO-COMPONENT SENSOR PPRA"/>
    <property type="match status" value="1"/>
</dbReference>
<dbReference type="PANTHER" id="PTHR43065">
    <property type="entry name" value="SENSOR HISTIDINE KINASE"/>
    <property type="match status" value="1"/>
</dbReference>
<feature type="domain" description="Response regulatory" evidence="7">
    <location>
        <begin position="685"/>
        <end position="801"/>
    </location>
</feature>
<reference evidence="8" key="1">
    <citation type="journal article" date="2014" name="Int. J. Syst. Evol. Microbiol.">
        <title>Complete genome sequence of Corynebacterium casei LMG S-19264T (=DSM 44701T), isolated from a smear-ripened cheese.</title>
        <authorList>
            <consortium name="US DOE Joint Genome Institute (JGI-PGF)"/>
            <person name="Walter F."/>
            <person name="Albersmeier A."/>
            <person name="Kalinowski J."/>
            <person name="Ruckert C."/>
        </authorList>
    </citation>
    <scope>NUCLEOTIDE SEQUENCE</scope>
    <source>
        <strain evidence="8">CGMCC 1.16012</strain>
    </source>
</reference>
<dbReference type="EC" id="2.7.13.3" evidence="2"/>
<dbReference type="CDD" id="cd00082">
    <property type="entry name" value="HisKA"/>
    <property type="match status" value="1"/>
</dbReference>
<evidence type="ECO:0000256" key="1">
    <source>
        <dbReference type="ARBA" id="ARBA00000085"/>
    </source>
</evidence>
<dbReference type="SMART" id="SM00448">
    <property type="entry name" value="REC"/>
    <property type="match status" value="1"/>
</dbReference>
<dbReference type="SUPFAM" id="SSF52172">
    <property type="entry name" value="CheY-like"/>
    <property type="match status" value="1"/>
</dbReference>
<dbReference type="SMART" id="SM00388">
    <property type="entry name" value="HisKA"/>
    <property type="match status" value="1"/>
</dbReference>
<dbReference type="Gene3D" id="1.10.287.130">
    <property type="match status" value="1"/>
</dbReference>
<dbReference type="Pfam" id="PF00512">
    <property type="entry name" value="HisKA"/>
    <property type="match status" value="1"/>
</dbReference>
<dbReference type="InterPro" id="IPR036097">
    <property type="entry name" value="HisK_dim/P_sf"/>
</dbReference>
<dbReference type="Pfam" id="PF02518">
    <property type="entry name" value="HATPase_c"/>
    <property type="match status" value="1"/>
</dbReference>
<evidence type="ECO:0000313" key="9">
    <source>
        <dbReference type="Proteomes" id="UP000606730"/>
    </source>
</evidence>
<protein>
    <recommendedName>
        <fullName evidence="2">histidine kinase</fullName>
        <ecNumber evidence="2">2.7.13.3</ecNumber>
    </recommendedName>
</protein>
<accession>A0A917AC62</accession>
<keyword evidence="8" id="KW-0808">Transferase</keyword>
<dbReference type="InterPro" id="IPR003594">
    <property type="entry name" value="HATPase_dom"/>
</dbReference>
<feature type="transmembrane region" description="Helical" evidence="5">
    <location>
        <begin position="20"/>
        <end position="41"/>
    </location>
</feature>
<evidence type="ECO:0000256" key="3">
    <source>
        <dbReference type="ARBA" id="ARBA00022553"/>
    </source>
</evidence>
<dbReference type="InterPro" id="IPR011006">
    <property type="entry name" value="CheY-like_superfamily"/>
</dbReference>
<dbReference type="InterPro" id="IPR036890">
    <property type="entry name" value="HATPase_C_sf"/>
</dbReference>
<proteinExistence type="predicted"/>
<dbReference type="Gene3D" id="3.40.50.2300">
    <property type="match status" value="1"/>
</dbReference>
<feature type="modified residue" description="4-aspartylphosphate" evidence="4">
    <location>
        <position position="736"/>
    </location>
</feature>
<dbReference type="InterPro" id="IPR035965">
    <property type="entry name" value="PAS-like_dom_sf"/>
</dbReference>
<organism evidence="8 9">
    <name type="scientific">Actibacterium pelagium</name>
    <dbReference type="NCBI Taxonomy" id="2029103"/>
    <lineage>
        <taxon>Bacteria</taxon>
        <taxon>Pseudomonadati</taxon>
        <taxon>Pseudomonadota</taxon>
        <taxon>Alphaproteobacteria</taxon>
        <taxon>Rhodobacterales</taxon>
        <taxon>Roseobacteraceae</taxon>
        <taxon>Actibacterium</taxon>
    </lineage>
</organism>
<dbReference type="SUPFAM" id="SSF55874">
    <property type="entry name" value="ATPase domain of HSP90 chaperone/DNA topoisomerase II/histidine kinase"/>
    <property type="match status" value="1"/>
</dbReference>
<reference evidence="8" key="2">
    <citation type="submission" date="2020-09" db="EMBL/GenBank/DDBJ databases">
        <authorList>
            <person name="Sun Q."/>
            <person name="Zhou Y."/>
        </authorList>
    </citation>
    <scope>NUCLEOTIDE SEQUENCE</scope>
    <source>
        <strain evidence="8">CGMCC 1.16012</strain>
    </source>
</reference>
<keyword evidence="5" id="KW-0812">Transmembrane</keyword>
<dbReference type="RefSeq" id="WP_095596413.1">
    <property type="nucleotide sequence ID" value="NZ_BMKN01000001.1"/>
</dbReference>
<comment type="catalytic activity">
    <reaction evidence="1">
        <text>ATP + protein L-histidine = ADP + protein N-phospho-L-histidine.</text>
        <dbReference type="EC" id="2.7.13.3"/>
    </reaction>
</comment>
<dbReference type="Gene3D" id="3.30.565.10">
    <property type="entry name" value="Histidine kinase-like ATPase, C-terminal domain"/>
    <property type="match status" value="1"/>
</dbReference>
<evidence type="ECO:0000259" key="6">
    <source>
        <dbReference type="PROSITE" id="PS50109"/>
    </source>
</evidence>
<evidence type="ECO:0000259" key="7">
    <source>
        <dbReference type="PROSITE" id="PS50110"/>
    </source>
</evidence>
<dbReference type="InterPro" id="IPR004358">
    <property type="entry name" value="Sig_transdc_His_kin-like_C"/>
</dbReference>
<dbReference type="FunFam" id="1.10.287.130:FF:000037">
    <property type="entry name" value="Hybrid sensor histidine kinase/response regulator"/>
    <property type="match status" value="1"/>
</dbReference>
<feature type="domain" description="Histidine kinase" evidence="6">
    <location>
        <begin position="400"/>
        <end position="623"/>
    </location>
</feature>
<keyword evidence="3 4" id="KW-0597">Phosphoprotein</keyword>
<dbReference type="SMART" id="SM00387">
    <property type="entry name" value="HATPase_c"/>
    <property type="match status" value="1"/>
</dbReference>
<keyword evidence="5" id="KW-0472">Membrane</keyword>
<dbReference type="SUPFAM" id="SSF47384">
    <property type="entry name" value="Homodimeric domain of signal transducing histidine kinase"/>
    <property type="match status" value="1"/>
</dbReference>
<dbReference type="EMBL" id="BMKN01000001">
    <property type="protein sequence ID" value="GGE41921.1"/>
    <property type="molecule type" value="Genomic_DNA"/>
</dbReference>
<dbReference type="SUPFAM" id="SSF55785">
    <property type="entry name" value="PYP-like sensor domain (PAS domain)"/>
    <property type="match status" value="1"/>
</dbReference>
<evidence type="ECO:0000256" key="5">
    <source>
        <dbReference type="SAM" id="Phobius"/>
    </source>
</evidence>
<dbReference type="InterPro" id="IPR003661">
    <property type="entry name" value="HisK_dim/P_dom"/>
</dbReference>
<dbReference type="PROSITE" id="PS50109">
    <property type="entry name" value="HIS_KIN"/>
    <property type="match status" value="1"/>
</dbReference>
<evidence type="ECO:0000256" key="2">
    <source>
        <dbReference type="ARBA" id="ARBA00012438"/>
    </source>
</evidence>